<evidence type="ECO:0000313" key="4">
    <source>
        <dbReference type="EMBL" id="XAG26521.1"/>
    </source>
</evidence>
<reference evidence="4" key="1">
    <citation type="submission" date="2022-03" db="EMBL/GenBank/DDBJ databases">
        <title>Sea Food Isolates.</title>
        <authorList>
            <person name="Li c."/>
        </authorList>
    </citation>
    <scope>NUCLEOTIDE SEQUENCE</scope>
    <source>
        <strain evidence="4">19CA03SA04</strain>
    </source>
</reference>
<dbReference type="Gene3D" id="1.10.287.470">
    <property type="entry name" value="Helix hairpin bin"/>
    <property type="match status" value="1"/>
</dbReference>
<dbReference type="PANTHER" id="PTHR30469:SF33">
    <property type="entry name" value="SLR1207 PROTEIN"/>
    <property type="match status" value="1"/>
</dbReference>
<accession>A0AAU6T2T0</accession>
<dbReference type="InterPro" id="IPR006143">
    <property type="entry name" value="RND_pump_MFP"/>
</dbReference>
<protein>
    <submittedName>
        <fullName evidence="4">Efflux RND transporter periplasmic adaptor subunit</fullName>
    </submittedName>
</protein>
<dbReference type="SUPFAM" id="SSF111369">
    <property type="entry name" value="HlyD-like secretion proteins"/>
    <property type="match status" value="1"/>
</dbReference>
<dbReference type="GO" id="GO:1990281">
    <property type="term" value="C:efflux pump complex"/>
    <property type="evidence" value="ECO:0007669"/>
    <property type="project" value="TreeGrafter"/>
</dbReference>
<dbReference type="Pfam" id="PF25917">
    <property type="entry name" value="BSH_RND"/>
    <property type="match status" value="1"/>
</dbReference>
<dbReference type="PANTHER" id="PTHR30469">
    <property type="entry name" value="MULTIDRUG RESISTANCE PROTEIN MDTA"/>
    <property type="match status" value="1"/>
</dbReference>
<name>A0AAU6T2T0_UNCXX</name>
<dbReference type="EMBL" id="CP095341">
    <property type="protein sequence ID" value="XAG26521.1"/>
    <property type="molecule type" value="Genomic_DNA"/>
</dbReference>
<feature type="domain" description="Multidrug resistance protein MdtA-like barrel-sandwich hybrid" evidence="2">
    <location>
        <begin position="55"/>
        <end position="204"/>
    </location>
</feature>
<dbReference type="Gene3D" id="2.40.30.170">
    <property type="match status" value="1"/>
</dbReference>
<evidence type="ECO:0000259" key="3">
    <source>
        <dbReference type="Pfam" id="PF25975"/>
    </source>
</evidence>
<dbReference type="Gene3D" id="2.40.420.20">
    <property type="match status" value="1"/>
</dbReference>
<feature type="domain" description="CzcB-like C-terminal circularly permuted SH3-like" evidence="3">
    <location>
        <begin position="310"/>
        <end position="365"/>
    </location>
</feature>
<dbReference type="Pfam" id="PF25975">
    <property type="entry name" value="CzcB_C"/>
    <property type="match status" value="1"/>
</dbReference>
<gene>
    <name evidence="4" type="ORF">MRM62_14440</name>
</gene>
<evidence type="ECO:0000256" key="1">
    <source>
        <dbReference type="ARBA" id="ARBA00009477"/>
    </source>
</evidence>
<organism evidence="4">
    <name type="scientific">bacterium 19CA03SA04</name>
    <dbReference type="NCBI Taxonomy" id="2920698"/>
    <lineage>
        <taxon>Bacteria</taxon>
    </lineage>
</organism>
<dbReference type="GO" id="GO:0015562">
    <property type="term" value="F:efflux transmembrane transporter activity"/>
    <property type="evidence" value="ECO:0007669"/>
    <property type="project" value="TreeGrafter"/>
</dbReference>
<comment type="similarity">
    <text evidence="1">Belongs to the membrane fusion protein (MFP) (TC 8.A.1) family.</text>
</comment>
<dbReference type="Gene3D" id="2.40.50.100">
    <property type="match status" value="1"/>
</dbReference>
<dbReference type="AlphaFoldDB" id="A0AAU6T2T0"/>
<proteinExistence type="inferred from homology"/>
<sequence length="375" mass="39971">MNKRWIAVAIVLMAGGYWGSAHLSKPKASLPTLTAQLGQIEKQAIAVGQIVPAHSVSIKSQIEGIVGEIFHHVGAHVNAGTPLIKITPNPTPQALTEATTMLMQSKASLESAKQNVTNLESLVKQNIIPKNYGDYIQAQADLKSKLADVVQKRQNLELIRSGEASIGDAKLTSTLTAPIDGTILNLKVEVGEPIISTASSQAATELMSIADMKNMIFKGSVSEHDAAQLAVGMPVTVILAPFPTLNIEGVLSKVAVQSEKLNNTSSSNNTGFDNGFEVEISQLNFPEDITLRSGFSATAHIILEKVENVVTVPERALRFQGNQAEVLIADDSEYGFTAQPVTLGLSDGINVQIISGLENQQTIVDNSMLGHSYAN</sequence>
<dbReference type="NCBIfam" id="TIGR01730">
    <property type="entry name" value="RND_mfp"/>
    <property type="match status" value="1"/>
</dbReference>
<dbReference type="InterPro" id="IPR058625">
    <property type="entry name" value="MdtA-like_BSH"/>
</dbReference>
<dbReference type="InterPro" id="IPR058649">
    <property type="entry name" value="CzcB_C"/>
</dbReference>
<evidence type="ECO:0000259" key="2">
    <source>
        <dbReference type="Pfam" id="PF25917"/>
    </source>
</evidence>